<dbReference type="PANTHER" id="PTHR36440:SF1">
    <property type="entry name" value="PUTATIVE (AFU_ORTHOLOGUE AFUA_8G07350)-RELATED"/>
    <property type="match status" value="1"/>
</dbReference>
<gene>
    <name evidence="2" type="ORF">FNU79_14750</name>
</gene>
<evidence type="ECO:0000259" key="1">
    <source>
        <dbReference type="Pfam" id="PF07883"/>
    </source>
</evidence>
<feature type="domain" description="Cupin type-2" evidence="1">
    <location>
        <begin position="49"/>
        <end position="116"/>
    </location>
</feature>
<dbReference type="InterPro" id="IPR014710">
    <property type="entry name" value="RmlC-like_jellyroll"/>
</dbReference>
<organism evidence="2 3">
    <name type="scientific">Deinococcus detaillensis</name>
    <dbReference type="NCBI Taxonomy" id="2592048"/>
    <lineage>
        <taxon>Bacteria</taxon>
        <taxon>Thermotogati</taxon>
        <taxon>Deinococcota</taxon>
        <taxon>Deinococci</taxon>
        <taxon>Deinococcales</taxon>
        <taxon>Deinococcaceae</taxon>
        <taxon>Deinococcus</taxon>
    </lineage>
</organism>
<keyword evidence="3" id="KW-1185">Reference proteome</keyword>
<dbReference type="SUPFAM" id="SSF51182">
    <property type="entry name" value="RmlC-like cupins"/>
    <property type="match status" value="1"/>
</dbReference>
<dbReference type="InterPro" id="IPR013096">
    <property type="entry name" value="Cupin_2"/>
</dbReference>
<dbReference type="Gene3D" id="2.60.120.10">
    <property type="entry name" value="Jelly Rolls"/>
    <property type="match status" value="1"/>
</dbReference>
<sequence>MFMLKGREDPSNVILHIPARTRRSFRFAGDLFTVLVTGEESGGSYTTMEVLVSPGGGPGLHQHEAEEEQFYVLSGQLTYQVGPRTFEVKAGDFVHIPRQTPHSITNGPQPARLLATFSPAGPERSFMEAGVWLSPDESDPWTSPGEQI</sequence>
<dbReference type="EMBL" id="VKDB01000021">
    <property type="protein sequence ID" value="TSA81708.1"/>
    <property type="molecule type" value="Genomic_DNA"/>
</dbReference>
<protein>
    <submittedName>
        <fullName evidence="2">Cupin domain-containing protein</fullName>
    </submittedName>
</protein>
<comment type="caution">
    <text evidence="2">The sequence shown here is derived from an EMBL/GenBank/DDBJ whole genome shotgun (WGS) entry which is preliminary data.</text>
</comment>
<evidence type="ECO:0000313" key="2">
    <source>
        <dbReference type="EMBL" id="TSA81708.1"/>
    </source>
</evidence>
<dbReference type="InterPro" id="IPR053146">
    <property type="entry name" value="QDO-like"/>
</dbReference>
<dbReference type="AlphaFoldDB" id="A0A553UNB1"/>
<dbReference type="Pfam" id="PF07883">
    <property type="entry name" value="Cupin_2"/>
    <property type="match status" value="1"/>
</dbReference>
<proteinExistence type="predicted"/>
<name>A0A553UNB1_9DEIO</name>
<evidence type="ECO:0000313" key="3">
    <source>
        <dbReference type="Proteomes" id="UP000316092"/>
    </source>
</evidence>
<dbReference type="OrthoDB" id="9794183at2"/>
<accession>A0A553UNB1</accession>
<dbReference type="RefSeq" id="WP_143721576.1">
    <property type="nucleotide sequence ID" value="NZ_VKDB01000021.1"/>
</dbReference>
<dbReference type="Proteomes" id="UP000316092">
    <property type="component" value="Unassembled WGS sequence"/>
</dbReference>
<dbReference type="PANTHER" id="PTHR36440">
    <property type="entry name" value="PUTATIVE (AFU_ORTHOLOGUE AFUA_8G07350)-RELATED"/>
    <property type="match status" value="1"/>
</dbReference>
<reference evidence="2 3" key="1">
    <citation type="submission" date="2019-07" db="EMBL/GenBank/DDBJ databases">
        <title>Deinococcus detaillus sp. nov., isolated from humus soil in Antarctica.</title>
        <authorList>
            <person name="Zhang K."/>
        </authorList>
    </citation>
    <scope>NUCLEOTIDE SEQUENCE [LARGE SCALE GENOMIC DNA]</scope>
    <source>
        <strain evidence="2 3">H1</strain>
    </source>
</reference>
<dbReference type="InterPro" id="IPR011051">
    <property type="entry name" value="RmlC_Cupin_sf"/>
</dbReference>